<dbReference type="RefSeq" id="WP_376947802.1">
    <property type="nucleotide sequence ID" value="NZ_CP183182.1"/>
</dbReference>
<reference evidence="2 3" key="1">
    <citation type="submission" date="2024-09" db="EMBL/GenBank/DDBJ databases">
        <authorList>
            <person name="Sun Q."/>
            <person name="Mori K."/>
        </authorList>
    </citation>
    <scope>NUCLEOTIDE SEQUENCE [LARGE SCALE GENOMIC DNA]</scope>
    <source>
        <strain evidence="2 3">NCAIM B.01794</strain>
    </source>
</reference>
<feature type="domain" description="Tc1-like transposase DDE" evidence="1">
    <location>
        <begin position="1"/>
        <end position="72"/>
    </location>
</feature>
<organism evidence="2 3">
    <name type="scientific">Azorhizophilus paspali</name>
    <name type="common">Azotobacter paspali</name>
    <dbReference type="NCBI Taxonomy" id="69963"/>
    <lineage>
        <taxon>Bacteria</taxon>
        <taxon>Pseudomonadati</taxon>
        <taxon>Pseudomonadota</taxon>
        <taxon>Gammaproteobacteria</taxon>
        <taxon>Pseudomonadales</taxon>
        <taxon>Pseudomonadaceae</taxon>
        <taxon>Azorhizophilus</taxon>
    </lineage>
</organism>
<dbReference type="InterPro" id="IPR038717">
    <property type="entry name" value="Tc1-like_DDE_dom"/>
</dbReference>
<gene>
    <name evidence="2" type="ORF">ACFFGX_16540</name>
</gene>
<keyword evidence="3" id="KW-1185">Reference proteome</keyword>
<evidence type="ECO:0000313" key="3">
    <source>
        <dbReference type="Proteomes" id="UP001589891"/>
    </source>
</evidence>
<dbReference type="Pfam" id="PF13358">
    <property type="entry name" value="DDE_3"/>
    <property type="match status" value="1"/>
</dbReference>
<evidence type="ECO:0000313" key="2">
    <source>
        <dbReference type="EMBL" id="MFC0711093.1"/>
    </source>
</evidence>
<sequence length="119" mass="13556">MDETAQQLIGQVREPLEAVPGHAEREDYEYERADTCNVFVACEPLAGRRTIRVTERRTRADWAHFVRAIADGLLRRRAHYPSHGQPQHPQRQFPVRGIRYGFCENASMNRPGSLGGSLV</sequence>
<protein>
    <submittedName>
        <fullName evidence="2">Transposase</fullName>
    </submittedName>
</protein>
<dbReference type="EMBL" id="JBHLSS010000104">
    <property type="protein sequence ID" value="MFC0711093.1"/>
    <property type="molecule type" value="Genomic_DNA"/>
</dbReference>
<proteinExistence type="predicted"/>
<comment type="caution">
    <text evidence="2">The sequence shown here is derived from an EMBL/GenBank/DDBJ whole genome shotgun (WGS) entry which is preliminary data.</text>
</comment>
<name>A0ABV6SPE7_AZOPA</name>
<dbReference type="Proteomes" id="UP001589891">
    <property type="component" value="Unassembled WGS sequence"/>
</dbReference>
<evidence type="ECO:0000259" key="1">
    <source>
        <dbReference type="Pfam" id="PF13358"/>
    </source>
</evidence>
<accession>A0ABV6SPE7</accession>